<organism evidence="2 3">
    <name type="scientific">Gigaspora rosea</name>
    <dbReference type="NCBI Taxonomy" id="44941"/>
    <lineage>
        <taxon>Eukaryota</taxon>
        <taxon>Fungi</taxon>
        <taxon>Fungi incertae sedis</taxon>
        <taxon>Mucoromycota</taxon>
        <taxon>Glomeromycotina</taxon>
        <taxon>Glomeromycetes</taxon>
        <taxon>Diversisporales</taxon>
        <taxon>Gigasporaceae</taxon>
        <taxon>Gigaspora</taxon>
    </lineage>
</organism>
<dbReference type="GO" id="GO:0005524">
    <property type="term" value="F:ATP binding"/>
    <property type="evidence" value="ECO:0007669"/>
    <property type="project" value="InterPro"/>
</dbReference>
<keyword evidence="2" id="KW-0808">Transferase</keyword>
<gene>
    <name evidence="2" type="ORF">C2G38_2167652</name>
</gene>
<dbReference type="InterPro" id="IPR000719">
    <property type="entry name" value="Prot_kinase_dom"/>
</dbReference>
<proteinExistence type="predicted"/>
<dbReference type="InterPro" id="IPR011990">
    <property type="entry name" value="TPR-like_helical_dom_sf"/>
</dbReference>
<dbReference type="PANTHER" id="PTHR44329">
    <property type="entry name" value="SERINE/THREONINE-PROTEIN KINASE TNNI3K-RELATED"/>
    <property type="match status" value="1"/>
</dbReference>
<dbReference type="SUPFAM" id="SSF56112">
    <property type="entry name" value="Protein kinase-like (PK-like)"/>
    <property type="match status" value="1"/>
</dbReference>
<dbReference type="GO" id="GO:0004674">
    <property type="term" value="F:protein serine/threonine kinase activity"/>
    <property type="evidence" value="ECO:0007669"/>
    <property type="project" value="TreeGrafter"/>
</dbReference>
<protein>
    <submittedName>
        <fullName evidence="2">Kinase-like domain-containing protein</fullName>
    </submittedName>
</protein>
<evidence type="ECO:0000313" key="2">
    <source>
        <dbReference type="EMBL" id="RIB24790.1"/>
    </source>
</evidence>
<dbReference type="Proteomes" id="UP000266673">
    <property type="component" value="Unassembled WGS sequence"/>
</dbReference>
<dbReference type="PANTHER" id="PTHR44329:SF289">
    <property type="entry name" value="SERINE_THREONINE-PROTEIN KINASE VIK"/>
    <property type="match status" value="1"/>
</dbReference>
<dbReference type="PROSITE" id="PS50011">
    <property type="entry name" value="PROTEIN_KINASE_DOM"/>
    <property type="match status" value="1"/>
</dbReference>
<accession>A0A397VQJ2</accession>
<dbReference type="EMBL" id="QKWP01000201">
    <property type="protein sequence ID" value="RIB24790.1"/>
    <property type="molecule type" value="Genomic_DNA"/>
</dbReference>
<dbReference type="STRING" id="44941.A0A397VQJ2"/>
<sequence>MSNNKENNLHDKMIQLTNSFNQLDFIDDQKSEEILWLGYRYEHGIGIGVELDKHKAFTHYLKSAVAGNSMGIFKVAICYRYRVGVEKNEVKFYDWIKIWFDYGKCAHCNEDNTNEAWCQTCDPDIAIQGWTSGNKVIDNSIKRFQLRIFEYERMIEWIPFDRLDNIKKIVEGGYGSVFSATWLDGIRKIESNWNYSTYTYTRTREPSSTVALKALSGSRENSLDFLKEFDRHMKCTFLDSKLKIYGLTQNTETKKYLMVFQFANNGSLHKFLRKNFQNLTWQIKLNLLQDISYDLLQIHAAGYIHTDFHSGNILLDEDINKNMRSSFSDLGLFKTACKGSSEGGIYGVIPYVAQEVLSGLKFTKAADVYGFGIIMSEISTGQRPFDGRPFDSILLLDIFRGLRPGFAPGTPDCYIELAKQCLSSDPQKRPKALDINEKLYEWNKIMNNSDNANDIKKQFLYADKIIKTLPIISPKYPDQMYTGKMINTLAK</sequence>
<evidence type="ECO:0000259" key="1">
    <source>
        <dbReference type="PROSITE" id="PS50011"/>
    </source>
</evidence>
<feature type="domain" description="Protein kinase" evidence="1">
    <location>
        <begin position="163"/>
        <end position="443"/>
    </location>
</feature>
<dbReference type="Pfam" id="PF07714">
    <property type="entry name" value="PK_Tyr_Ser-Thr"/>
    <property type="match status" value="1"/>
</dbReference>
<dbReference type="InterPro" id="IPR011009">
    <property type="entry name" value="Kinase-like_dom_sf"/>
</dbReference>
<keyword evidence="3" id="KW-1185">Reference proteome</keyword>
<comment type="caution">
    <text evidence="2">The sequence shown here is derived from an EMBL/GenBank/DDBJ whole genome shotgun (WGS) entry which is preliminary data.</text>
</comment>
<dbReference type="InterPro" id="IPR051681">
    <property type="entry name" value="Ser/Thr_Kinases-Pseudokinases"/>
</dbReference>
<dbReference type="SUPFAM" id="SSF81901">
    <property type="entry name" value="HCP-like"/>
    <property type="match status" value="1"/>
</dbReference>
<name>A0A397VQJ2_9GLOM</name>
<dbReference type="AlphaFoldDB" id="A0A397VQJ2"/>
<dbReference type="Gene3D" id="1.25.40.10">
    <property type="entry name" value="Tetratricopeptide repeat domain"/>
    <property type="match status" value="1"/>
</dbReference>
<dbReference type="Gene3D" id="1.10.510.10">
    <property type="entry name" value="Transferase(Phosphotransferase) domain 1"/>
    <property type="match status" value="1"/>
</dbReference>
<evidence type="ECO:0000313" key="3">
    <source>
        <dbReference type="Proteomes" id="UP000266673"/>
    </source>
</evidence>
<dbReference type="InterPro" id="IPR001245">
    <property type="entry name" value="Ser-Thr/Tyr_kinase_cat_dom"/>
</dbReference>
<keyword evidence="2" id="KW-0418">Kinase</keyword>
<reference evidence="2 3" key="1">
    <citation type="submission" date="2018-06" db="EMBL/GenBank/DDBJ databases">
        <title>Comparative genomics reveals the genomic features of Rhizophagus irregularis, R. cerebriforme, R. diaphanum and Gigaspora rosea, and their symbiotic lifestyle signature.</title>
        <authorList>
            <person name="Morin E."/>
            <person name="San Clemente H."/>
            <person name="Chen E.C.H."/>
            <person name="De La Providencia I."/>
            <person name="Hainaut M."/>
            <person name="Kuo A."/>
            <person name="Kohler A."/>
            <person name="Murat C."/>
            <person name="Tang N."/>
            <person name="Roy S."/>
            <person name="Loubradou J."/>
            <person name="Henrissat B."/>
            <person name="Grigoriev I.V."/>
            <person name="Corradi N."/>
            <person name="Roux C."/>
            <person name="Martin F.M."/>
        </authorList>
    </citation>
    <scope>NUCLEOTIDE SEQUENCE [LARGE SCALE GENOMIC DNA]</scope>
    <source>
        <strain evidence="2 3">DAOM 194757</strain>
    </source>
</reference>